<evidence type="ECO:0000256" key="7">
    <source>
        <dbReference type="SAM" id="MobiDB-lite"/>
    </source>
</evidence>
<dbReference type="InterPro" id="IPR001841">
    <property type="entry name" value="Znf_RING"/>
</dbReference>
<dbReference type="Pfam" id="PF00097">
    <property type="entry name" value="zf-C3HC4"/>
    <property type="match status" value="1"/>
</dbReference>
<organism evidence="9 10">
    <name type="scientific">Sphaerosporella brunnea</name>
    <dbReference type="NCBI Taxonomy" id="1250544"/>
    <lineage>
        <taxon>Eukaryota</taxon>
        <taxon>Fungi</taxon>
        <taxon>Dikarya</taxon>
        <taxon>Ascomycota</taxon>
        <taxon>Pezizomycotina</taxon>
        <taxon>Pezizomycetes</taxon>
        <taxon>Pezizales</taxon>
        <taxon>Pyronemataceae</taxon>
        <taxon>Sphaerosporella</taxon>
    </lineage>
</organism>
<evidence type="ECO:0000256" key="1">
    <source>
        <dbReference type="ARBA" id="ARBA00004496"/>
    </source>
</evidence>
<feature type="compositionally biased region" description="Low complexity" evidence="7">
    <location>
        <begin position="604"/>
        <end position="617"/>
    </location>
</feature>
<keyword evidence="2" id="KW-0963">Cytoplasm</keyword>
<feature type="compositionally biased region" description="Basic residues" evidence="7">
    <location>
        <begin position="690"/>
        <end position="699"/>
    </location>
</feature>
<evidence type="ECO:0000256" key="3">
    <source>
        <dbReference type="ARBA" id="ARBA00022723"/>
    </source>
</evidence>
<dbReference type="PROSITE" id="PS50089">
    <property type="entry name" value="ZF_RING_2"/>
    <property type="match status" value="1"/>
</dbReference>
<dbReference type="PANTHER" id="PTHR12983">
    <property type="entry name" value="RING FINGER 10 FAMILY MEMBER"/>
    <property type="match status" value="1"/>
</dbReference>
<dbReference type="OrthoDB" id="302966at2759"/>
<feature type="compositionally biased region" description="Gly residues" evidence="7">
    <location>
        <begin position="47"/>
        <end position="57"/>
    </location>
</feature>
<reference evidence="9 10" key="1">
    <citation type="submission" date="2019-09" db="EMBL/GenBank/DDBJ databases">
        <title>Draft genome of the ectomycorrhizal ascomycete Sphaerosporella brunnea.</title>
        <authorList>
            <consortium name="DOE Joint Genome Institute"/>
            <person name="Benucci G.M."/>
            <person name="Marozzi G."/>
            <person name="Antonielli L."/>
            <person name="Sanchez S."/>
            <person name="Marco P."/>
            <person name="Wang X."/>
            <person name="Falini L.B."/>
            <person name="Barry K."/>
            <person name="Haridas S."/>
            <person name="Lipzen A."/>
            <person name="Labutti K."/>
            <person name="Grigoriev I.V."/>
            <person name="Murat C."/>
            <person name="Martin F."/>
            <person name="Albertini E."/>
            <person name="Donnini D."/>
            <person name="Bonito G."/>
        </authorList>
    </citation>
    <scope>NUCLEOTIDE SEQUENCE [LARGE SCALE GENOMIC DNA]</scope>
    <source>
        <strain evidence="9 10">Sb_GMNB300</strain>
    </source>
</reference>
<dbReference type="GO" id="GO:0000976">
    <property type="term" value="F:transcription cis-regulatory region binding"/>
    <property type="evidence" value="ECO:0007669"/>
    <property type="project" value="TreeGrafter"/>
</dbReference>
<dbReference type="Proteomes" id="UP000326924">
    <property type="component" value="Unassembled WGS sequence"/>
</dbReference>
<evidence type="ECO:0000256" key="6">
    <source>
        <dbReference type="PROSITE-ProRule" id="PRU00175"/>
    </source>
</evidence>
<feature type="region of interest" description="Disordered" evidence="7">
    <location>
        <begin position="673"/>
        <end position="713"/>
    </location>
</feature>
<keyword evidence="4 6" id="KW-0863">Zinc-finger</keyword>
<evidence type="ECO:0000313" key="10">
    <source>
        <dbReference type="Proteomes" id="UP000326924"/>
    </source>
</evidence>
<feature type="region of interest" description="Disordered" evidence="7">
    <location>
        <begin position="595"/>
        <end position="630"/>
    </location>
</feature>
<dbReference type="InterPro" id="IPR039739">
    <property type="entry name" value="MAG2/RNF10"/>
</dbReference>
<feature type="region of interest" description="Disordered" evidence="7">
    <location>
        <begin position="1"/>
        <end position="84"/>
    </location>
</feature>
<dbReference type="GO" id="GO:0045944">
    <property type="term" value="P:positive regulation of transcription by RNA polymerase II"/>
    <property type="evidence" value="ECO:0007669"/>
    <property type="project" value="TreeGrafter"/>
</dbReference>
<dbReference type="InParanoid" id="A0A5J5F837"/>
<dbReference type="InterPro" id="IPR018957">
    <property type="entry name" value="Znf_C3HC4_RING-type"/>
</dbReference>
<dbReference type="GO" id="GO:0008270">
    <property type="term" value="F:zinc ion binding"/>
    <property type="evidence" value="ECO:0007669"/>
    <property type="project" value="UniProtKB-KW"/>
</dbReference>
<comment type="subcellular location">
    <subcellularLocation>
        <location evidence="1">Cytoplasm</location>
    </subcellularLocation>
</comment>
<dbReference type="Gene3D" id="3.30.40.10">
    <property type="entry name" value="Zinc/RING finger domain, C3HC4 (zinc finger)"/>
    <property type="match status" value="1"/>
</dbReference>
<dbReference type="InterPro" id="IPR017907">
    <property type="entry name" value="Znf_RING_CS"/>
</dbReference>
<dbReference type="CDD" id="cd16536">
    <property type="entry name" value="RING-HC_RNF10"/>
    <property type="match status" value="1"/>
</dbReference>
<sequence length="713" mass="78652">MSSTQTPVSISGKAGGSSSSTVPPSPLPSLQTSNSGAAGNDPSRRSGGVGAHPGGAGANATPRNNQSSRKGHRNHKKPASQFGRFAPELVSEEQMMTSSSSNSRKGTAIAINWDVSTPHPRSYHDYRSRTVGRRAPTYGLGSGYHAVDKARYVNANYRFIVNPNGDYRAQSVDSDVHLPWDHILQVLASNITQCPNCPICLSTPVAPRMARCGHIFCLPCLVRYMATTDGDAPPGRKPRYKKCVICADNVYMNDIRPVRFFTGQQNLPPKDNEDVVLRLIMRRPGSTLALPKDGADPPSELNEIPWHFAAEVMDYARVMKGSEDYMMEQFNREIEELKQIQQEDEVMYGEDGVWSRKAIGMIRTQIEGLSGIGNPPPQVSPQKAEEKEEKPPIVFLEDDSHVPDMYHILHEARSGHSSTASPPVIEADAAPDQGLSATANTSHNSPYYFYQALLHYYLSPLDIRILKVAFGSFAAFPSTILPRVENVSTGHTVDDALRKRARYLAHLPSGCEVGFLECDWTDIVPPETLEKFKPDIERRRRNKRDKELKEERDRICAEKLEHEERWASARQRGHETFAKKESWDDDFVALAPPERAQSVDEESSFAPGTSPTASSSLGGAGPSSYGRTVWGTPAVPGAEEPVYRAHEENGWLEDWERDLILEQEMLAQIEMEESMEGGSSAGGRAPSHGKGQKKKKFKKVTLMTNGGKRGTGA</sequence>
<dbReference type="EMBL" id="VXIS01000016">
    <property type="protein sequence ID" value="KAA8913256.1"/>
    <property type="molecule type" value="Genomic_DNA"/>
</dbReference>
<proteinExistence type="predicted"/>
<feature type="domain" description="RING-type" evidence="8">
    <location>
        <begin position="197"/>
        <end position="246"/>
    </location>
</feature>
<dbReference type="PANTHER" id="PTHR12983:SF9">
    <property type="entry name" value="E3 UBIQUITIN-PROTEIN LIGASE RNF10"/>
    <property type="match status" value="1"/>
</dbReference>
<evidence type="ECO:0000259" key="8">
    <source>
        <dbReference type="PROSITE" id="PS50089"/>
    </source>
</evidence>
<gene>
    <name evidence="9" type="ORF">FN846DRAFT_930277</name>
</gene>
<evidence type="ECO:0000256" key="2">
    <source>
        <dbReference type="ARBA" id="ARBA00022490"/>
    </source>
</evidence>
<feature type="compositionally biased region" description="Low complexity" evidence="7">
    <location>
        <begin position="9"/>
        <end position="35"/>
    </location>
</feature>
<keyword evidence="5" id="KW-0862">Zinc</keyword>
<dbReference type="FunCoup" id="A0A5J5F837">
    <property type="interactions" value="616"/>
</dbReference>
<dbReference type="AlphaFoldDB" id="A0A5J5F837"/>
<feature type="compositionally biased region" description="Basic residues" evidence="7">
    <location>
        <begin position="69"/>
        <end position="78"/>
    </location>
</feature>
<protein>
    <recommendedName>
        <fullName evidence="8">RING-type domain-containing protein</fullName>
    </recommendedName>
</protein>
<keyword evidence="10" id="KW-1185">Reference proteome</keyword>
<comment type="caution">
    <text evidence="9">The sequence shown here is derived from an EMBL/GenBank/DDBJ whole genome shotgun (WGS) entry which is preliminary data.</text>
</comment>
<feature type="region of interest" description="Disordered" evidence="7">
    <location>
        <begin position="369"/>
        <end position="389"/>
    </location>
</feature>
<dbReference type="InterPro" id="IPR013083">
    <property type="entry name" value="Znf_RING/FYVE/PHD"/>
</dbReference>
<accession>A0A5J5F837</accession>
<keyword evidence="3" id="KW-0479">Metal-binding</keyword>
<name>A0A5J5F837_9PEZI</name>
<dbReference type="SMART" id="SM00184">
    <property type="entry name" value="RING"/>
    <property type="match status" value="1"/>
</dbReference>
<evidence type="ECO:0000256" key="5">
    <source>
        <dbReference type="ARBA" id="ARBA00022833"/>
    </source>
</evidence>
<evidence type="ECO:0000313" key="9">
    <source>
        <dbReference type="EMBL" id="KAA8913256.1"/>
    </source>
</evidence>
<dbReference type="SUPFAM" id="SSF57850">
    <property type="entry name" value="RING/U-box"/>
    <property type="match status" value="1"/>
</dbReference>
<dbReference type="GO" id="GO:0005737">
    <property type="term" value="C:cytoplasm"/>
    <property type="evidence" value="ECO:0007669"/>
    <property type="project" value="UniProtKB-SubCell"/>
</dbReference>
<evidence type="ECO:0000256" key="4">
    <source>
        <dbReference type="ARBA" id="ARBA00022771"/>
    </source>
</evidence>
<dbReference type="PROSITE" id="PS00518">
    <property type="entry name" value="ZF_RING_1"/>
    <property type="match status" value="1"/>
</dbReference>